<dbReference type="GO" id="GO:0000287">
    <property type="term" value="F:magnesium ion binding"/>
    <property type="evidence" value="ECO:0007669"/>
    <property type="project" value="UniProtKB-UniRule"/>
</dbReference>
<evidence type="ECO:0000256" key="8">
    <source>
        <dbReference type="ARBA" id="ARBA00022840"/>
    </source>
</evidence>
<feature type="binding site" evidence="11">
    <location>
        <position position="194"/>
    </location>
    <ligand>
        <name>substrate</name>
    </ligand>
</feature>
<proteinExistence type="inferred from homology"/>
<evidence type="ECO:0000256" key="3">
    <source>
        <dbReference type="ARBA" id="ARBA00004868"/>
    </source>
</evidence>
<dbReference type="Gene3D" id="3.40.1190.20">
    <property type="match status" value="1"/>
</dbReference>
<dbReference type="Pfam" id="PF02110">
    <property type="entry name" value="HK"/>
    <property type="match status" value="1"/>
</dbReference>
<evidence type="ECO:0000256" key="5">
    <source>
        <dbReference type="ARBA" id="ARBA00022723"/>
    </source>
</evidence>
<name>A0AAW6TR00_9BACT</name>
<gene>
    <name evidence="11 12" type="primary">thiM</name>
    <name evidence="12" type="ORF">QJ522_03440</name>
</gene>
<dbReference type="EC" id="2.7.1.50" evidence="11"/>
<comment type="function">
    <text evidence="11">Catalyzes the phosphorylation of the hydroxyl group of 4-methyl-5-beta-hydroxyethylthiazole (THZ).</text>
</comment>
<feature type="binding site" evidence="11">
    <location>
        <position position="167"/>
    </location>
    <ligand>
        <name>ATP</name>
        <dbReference type="ChEBI" id="CHEBI:30616"/>
    </ligand>
</feature>
<comment type="caution">
    <text evidence="12">The sequence shown here is derived from an EMBL/GenBank/DDBJ whole genome shotgun (WGS) entry which is preliminary data.</text>
</comment>
<evidence type="ECO:0000256" key="4">
    <source>
        <dbReference type="ARBA" id="ARBA00022679"/>
    </source>
</evidence>
<dbReference type="GO" id="GO:0009228">
    <property type="term" value="P:thiamine biosynthetic process"/>
    <property type="evidence" value="ECO:0007669"/>
    <property type="project" value="UniProtKB-KW"/>
</dbReference>
<evidence type="ECO:0000313" key="12">
    <source>
        <dbReference type="EMBL" id="MDI6448088.1"/>
    </source>
</evidence>
<evidence type="ECO:0000256" key="10">
    <source>
        <dbReference type="ARBA" id="ARBA00022977"/>
    </source>
</evidence>
<dbReference type="NCBIfam" id="NF006830">
    <property type="entry name" value="PRK09355.1"/>
    <property type="match status" value="1"/>
</dbReference>
<dbReference type="GO" id="GO:0004417">
    <property type="term" value="F:hydroxyethylthiazole kinase activity"/>
    <property type="evidence" value="ECO:0007669"/>
    <property type="project" value="UniProtKB-UniRule"/>
</dbReference>
<keyword evidence="6 11" id="KW-0547">Nucleotide-binding</keyword>
<feature type="binding site" evidence="11">
    <location>
        <position position="122"/>
    </location>
    <ligand>
        <name>ATP</name>
        <dbReference type="ChEBI" id="CHEBI:30616"/>
    </ligand>
</feature>
<dbReference type="Proteomes" id="UP001431776">
    <property type="component" value="Unassembled WGS sequence"/>
</dbReference>
<evidence type="ECO:0000256" key="2">
    <source>
        <dbReference type="ARBA" id="ARBA00001946"/>
    </source>
</evidence>
<evidence type="ECO:0000256" key="7">
    <source>
        <dbReference type="ARBA" id="ARBA00022777"/>
    </source>
</evidence>
<dbReference type="PRINTS" id="PR01099">
    <property type="entry name" value="HYETHTZKNASE"/>
</dbReference>
<dbReference type="InterPro" id="IPR000417">
    <property type="entry name" value="Hyethyz_kinase"/>
</dbReference>
<keyword evidence="4 11" id="KW-0808">Transferase</keyword>
<comment type="similarity">
    <text evidence="11">Belongs to the Thz kinase family.</text>
</comment>
<reference evidence="12" key="1">
    <citation type="submission" date="2023-05" db="EMBL/GenBank/DDBJ databases">
        <title>Anaerotaeda fermentans gen. nov., sp. nov., a novel anaerobic planctomycete of the new family within the order Sedimentisphaerales isolated from Taman Peninsula, Russia.</title>
        <authorList>
            <person name="Khomyakova M.A."/>
            <person name="Merkel A.Y."/>
            <person name="Slobodkin A.I."/>
        </authorList>
    </citation>
    <scope>NUCLEOTIDE SEQUENCE</scope>
    <source>
        <strain evidence="12">M17dextr</strain>
    </source>
</reference>
<keyword evidence="13" id="KW-1185">Reference proteome</keyword>
<evidence type="ECO:0000256" key="6">
    <source>
        <dbReference type="ARBA" id="ARBA00022741"/>
    </source>
</evidence>
<keyword evidence="5 11" id="KW-0479">Metal-binding</keyword>
<dbReference type="RefSeq" id="WP_349243498.1">
    <property type="nucleotide sequence ID" value="NZ_JASCXX010000003.1"/>
</dbReference>
<comment type="catalytic activity">
    <reaction evidence="1 11">
        <text>5-(2-hydroxyethyl)-4-methylthiazole + ATP = 4-methyl-5-(2-phosphooxyethyl)-thiazole + ADP + H(+)</text>
        <dbReference type="Rhea" id="RHEA:24212"/>
        <dbReference type="ChEBI" id="CHEBI:15378"/>
        <dbReference type="ChEBI" id="CHEBI:17957"/>
        <dbReference type="ChEBI" id="CHEBI:30616"/>
        <dbReference type="ChEBI" id="CHEBI:58296"/>
        <dbReference type="ChEBI" id="CHEBI:456216"/>
        <dbReference type="EC" id="2.7.1.50"/>
    </reaction>
</comment>
<comment type="cofactor">
    <cofactor evidence="2 11">
        <name>Mg(2+)</name>
        <dbReference type="ChEBI" id="CHEBI:18420"/>
    </cofactor>
</comment>
<dbReference type="GO" id="GO:0009229">
    <property type="term" value="P:thiamine diphosphate biosynthetic process"/>
    <property type="evidence" value="ECO:0007669"/>
    <property type="project" value="UniProtKB-UniRule"/>
</dbReference>
<sequence length="265" mass="27203">MIEAQKVWADVAAIRAGAPLVHNVTNWVVMDLTANALLALGASPVMAHAVEEVEEMAALAGAVVLNMGTLDQSWIASMTATLAAARKHGKPVVFDPVGAGATRLRTQTAQRMVEAGGVSVVRGNASEIAALAGAAGRTKGVDSLDESLKFADAAAGLTAMCDVVVISGEKDVIVGRDRRCVLANGCALMTRVTGMGCTATALVGAFLAVQPDPFLAAAHAMAVMGIAGELARDAGAGPGSLRMHFLDALHNLDEQTIAARLRIDR</sequence>
<keyword evidence="10 11" id="KW-0784">Thiamine biosynthesis</keyword>
<dbReference type="AlphaFoldDB" id="A0AAW6TR00"/>
<dbReference type="EMBL" id="JASCXX010000003">
    <property type="protein sequence ID" value="MDI6448088.1"/>
    <property type="molecule type" value="Genomic_DNA"/>
</dbReference>
<dbReference type="InterPro" id="IPR029056">
    <property type="entry name" value="Ribokinase-like"/>
</dbReference>
<keyword evidence="7 11" id="KW-0418">Kinase</keyword>
<evidence type="ECO:0000313" key="13">
    <source>
        <dbReference type="Proteomes" id="UP001431776"/>
    </source>
</evidence>
<evidence type="ECO:0000256" key="9">
    <source>
        <dbReference type="ARBA" id="ARBA00022842"/>
    </source>
</evidence>
<dbReference type="PIRSF" id="PIRSF000513">
    <property type="entry name" value="Thz_kinase"/>
    <property type="match status" value="1"/>
</dbReference>
<comment type="pathway">
    <text evidence="3 11">Cofactor biosynthesis; thiamine diphosphate biosynthesis; 4-methyl-5-(2-phosphoethyl)-thiazole from 5-(2-hydroxyethyl)-4-methylthiazole: step 1/1.</text>
</comment>
<dbReference type="HAMAP" id="MF_00228">
    <property type="entry name" value="Thz_kinase"/>
    <property type="match status" value="1"/>
</dbReference>
<evidence type="ECO:0000256" key="1">
    <source>
        <dbReference type="ARBA" id="ARBA00001771"/>
    </source>
</evidence>
<dbReference type="SUPFAM" id="SSF53613">
    <property type="entry name" value="Ribokinase-like"/>
    <property type="match status" value="1"/>
</dbReference>
<keyword evidence="8 11" id="KW-0067">ATP-binding</keyword>
<evidence type="ECO:0000256" key="11">
    <source>
        <dbReference type="HAMAP-Rule" id="MF_00228"/>
    </source>
</evidence>
<accession>A0AAW6TR00</accession>
<dbReference type="GO" id="GO:0005524">
    <property type="term" value="F:ATP binding"/>
    <property type="evidence" value="ECO:0007669"/>
    <property type="project" value="UniProtKB-UniRule"/>
</dbReference>
<feature type="binding site" evidence="11">
    <location>
        <position position="46"/>
    </location>
    <ligand>
        <name>substrate</name>
    </ligand>
</feature>
<dbReference type="CDD" id="cd01170">
    <property type="entry name" value="THZ_kinase"/>
    <property type="match status" value="1"/>
</dbReference>
<protein>
    <recommendedName>
        <fullName evidence="11">Hydroxyethylthiazole kinase</fullName>
        <ecNumber evidence="11">2.7.1.50</ecNumber>
    </recommendedName>
    <alternativeName>
        <fullName evidence="11">4-methyl-5-beta-hydroxyethylthiazole kinase</fullName>
        <shortName evidence="11">TH kinase</shortName>
        <shortName evidence="11">Thz kinase</shortName>
    </alternativeName>
</protein>
<organism evidence="12 13">
    <name type="scientific">Anaerobaca lacustris</name>
    <dbReference type="NCBI Taxonomy" id="3044600"/>
    <lineage>
        <taxon>Bacteria</taxon>
        <taxon>Pseudomonadati</taxon>
        <taxon>Planctomycetota</taxon>
        <taxon>Phycisphaerae</taxon>
        <taxon>Sedimentisphaerales</taxon>
        <taxon>Anaerobacaceae</taxon>
        <taxon>Anaerobaca</taxon>
    </lineage>
</organism>
<keyword evidence="9 11" id="KW-0460">Magnesium</keyword>